<gene>
    <name evidence="3 6" type="primary">csl4</name>
    <name evidence="6" type="ORF">JLLPAJDC_00002</name>
</gene>
<dbReference type="GO" id="GO:0006396">
    <property type="term" value="P:RNA processing"/>
    <property type="evidence" value="ECO:0007669"/>
    <property type="project" value="InterPro"/>
</dbReference>
<evidence type="ECO:0000256" key="2">
    <source>
        <dbReference type="ARBA" id="ARBA00022835"/>
    </source>
</evidence>
<dbReference type="SUPFAM" id="SSF50249">
    <property type="entry name" value="Nucleic acid-binding proteins"/>
    <property type="match status" value="1"/>
</dbReference>
<dbReference type="EMBL" id="MT631519">
    <property type="protein sequence ID" value="QNO52692.1"/>
    <property type="molecule type" value="Genomic_DNA"/>
</dbReference>
<evidence type="ECO:0000256" key="1">
    <source>
        <dbReference type="ARBA" id="ARBA00022490"/>
    </source>
</evidence>
<dbReference type="Pfam" id="PF10447">
    <property type="entry name" value="EXOSC1"/>
    <property type="match status" value="1"/>
</dbReference>
<feature type="binding site" evidence="3">
    <location>
        <position position="151"/>
    </location>
    <ligand>
        <name>Zn(2+)</name>
        <dbReference type="ChEBI" id="CHEBI:29105"/>
    </ligand>
</feature>
<dbReference type="GO" id="GO:0006401">
    <property type="term" value="P:RNA catabolic process"/>
    <property type="evidence" value="ECO:0007669"/>
    <property type="project" value="UniProtKB-UniRule"/>
</dbReference>
<dbReference type="Gene3D" id="2.20.70.10">
    <property type="match status" value="1"/>
</dbReference>
<keyword evidence="2 3" id="KW-0271">Exosome</keyword>
<dbReference type="InterPro" id="IPR025721">
    <property type="entry name" value="Exosome_cplx_N_dom"/>
</dbReference>
<dbReference type="Gene3D" id="2.40.50.140">
    <property type="entry name" value="Nucleic acid-binding proteins"/>
    <property type="match status" value="1"/>
</dbReference>
<accession>A0A7G9YXF8</accession>
<organism evidence="6">
    <name type="scientific">Candidatus Methanophagaceae archaeon ANME-1 ERB6</name>
    <dbReference type="NCBI Taxonomy" id="2759912"/>
    <lineage>
        <taxon>Archaea</taxon>
        <taxon>Methanobacteriati</taxon>
        <taxon>Methanobacteriota</taxon>
        <taxon>Stenosarchaea group</taxon>
        <taxon>Methanomicrobia</taxon>
        <taxon>Candidatus Methanophagales</taxon>
        <taxon>Candidatus Methanophagaceae</taxon>
    </lineage>
</organism>
<reference evidence="6" key="1">
    <citation type="submission" date="2020-06" db="EMBL/GenBank/DDBJ databases">
        <title>Unique genomic features of the anaerobic methanotrophic archaea.</title>
        <authorList>
            <person name="Chadwick G.L."/>
            <person name="Skennerton C.T."/>
            <person name="Laso-Perez R."/>
            <person name="Leu A.O."/>
            <person name="Speth D.R."/>
            <person name="Yu H."/>
            <person name="Morgan-Lang C."/>
            <person name="Hatzenpichler R."/>
            <person name="Goudeau D."/>
            <person name="Malmstrom R."/>
            <person name="Brazelton W.J."/>
            <person name="Woyke T."/>
            <person name="Hallam S.J."/>
            <person name="Tyson G.W."/>
            <person name="Wegener G."/>
            <person name="Boetius A."/>
            <person name="Orphan V."/>
        </authorList>
    </citation>
    <scope>NUCLEOTIDE SEQUENCE</scope>
</reference>
<keyword evidence="3" id="KW-0862">Zinc</keyword>
<dbReference type="GO" id="GO:0000178">
    <property type="term" value="C:exosome (RNase complex)"/>
    <property type="evidence" value="ECO:0007669"/>
    <property type="project" value="UniProtKB-KW"/>
</dbReference>
<dbReference type="GO" id="GO:0005737">
    <property type="term" value="C:cytoplasm"/>
    <property type="evidence" value="ECO:0007669"/>
    <property type="project" value="UniProtKB-SubCell"/>
</dbReference>
<comment type="subunit">
    <text evidence="3">Component of the archaeal exosome complex. Forms a trimer of Rrp4 and/or Csl4 subunits. The trimer associates with an hexameric ring-like arrangement composed of 3 Rrp41-Rrp42 heterodimers. Interacts with DnaG.</text>
</comment>
<keyword evidence="3" id="KW-0479">Metal-binding</keyword>
<sequence length="187" mass="20403">MEKGGGVVVPGDFLGTSEEFTLGKGVYGEEGNLYASQIGTINITDKRAIEVLPAVETPPVLKEGDVVIGRIEDLRDNVALVSIACVEGKEKREIAASTQAVIRISNVRKGFVNDLQQEFGYLDVVKAKVLDAKALRLSTEERDLGVLKAMCTKCKGRLKRKGDVLMCEKCKRVEPRKMSEDYGKGVV</sequence>
<dbReference type="Pfam" id="PF14382">
    <property type="entry name" value="ECR1_N"/>
    <property type="match status" value="1"/>
</dbReference>
<dbReference type="Gene3D" id="2.40.50.100">
    <property type="match status" value="1"/>
</dbReference>
<feature type="binding site" evidence="3">
    <location>
        <position position="154"/>
    </location>
    <ligand>
        <name>Zn(2+)</name>
        <dbReference type="ChEBI" id="CHEBI:29105"/>
    </ligand>
</feature>
<dbReference type="NCBIfam" id="NF034126">
    <property type="entry name" value="PRK09521.1"/>
    <property type="match status" value="1"/>
</dbReference>
<dbReference type="InterPro" id="IPR012340">
    <property type="entry name" value="NA-bd_OB-fold"/>
</dbReference>
<dbReference type="AlphaFoldDB" id="A0A7G9YXF8"/>
<proteinExistence type="inferred from homology"/>
<feature type="domain" description="Exosome complex component CSL4 C-terminal" evidence="4">
    <location>
        <begin position="62"/>
        <end position="168"/>
    </location>
</feature>
<name>A0A7G9YXF8_9EURY</name>
<dbReference type="InterPro" id="IPR019495">
    <property type="entry name" value="EXOSC1_C"/>
</dbReference>
<evidence type="ECO:0000313" key="6">
    <source>
        <dbReference type="EMBL" id="QNO52692.1"/>
    </source>
</evidence>
<dbReference type="SUPFAM" id="SSF110324">
    <property type="entry name" value="Ribosomal L27 protein-like"/>
    <property type="match status" value="1"/>
</dbReference>
<evidence type="ECO:0000259" key="5">
    <source>
        <dbReference type="Pfam" id="PF14382"/>
    </source>
</evidence>
<comment type="function">
    <text evidence="3">Non-catalytic component of the exosome, which is a complex involved in RNA degradation. Increases the RNA binding and the efficiency of RNA degradation. Helpful for the interaction of the exosome with A-poor RNAs.</text>
</comment>
<protein>
    <recommendedName>
        <fullName evidence="3">Exosome complex component Csl4</fullName>
    </recommendedName>
</protein>
<dbReference type="PANTHER" id="PTHR12686">
    <property type="entry name" value="3'-5' EXORIBONUCLEASE CSL4-RELATED"/>
    <property type="match status" value="1"/>
</dbReference>
<feature type="domain" description="Exosome complex component N-terminal" evidence="5">
    <location>
        <begin position="7"/>
        <end position="44"/>
    </location>
</feature>
<evidence type="ECO:0000259" key="4">
    <source>
        <dbReference type="Pfam" id="PF10447"/>
    </source>
</evidence>
<dbReference type="HAMAP" id="MF_00975">
    <property type="entry name" value="Exosome_Csl4"/>
    <property type="match status" value="1"/>
</dbReference>
<dbReference type="InterPro" id="IPR039771">
    <property type="entry name" value="Csl4"/>
</dbReference>
<feature type="binding site" evidence="3">
    <location>
        <position position="170"/>
    </location>
    <ligand>
        <name>Zn(2+)</name>
        <dbReference type="ChEBI" id="CHEBI:29105"/>
    </ligand>
</feature>
<dbReference type="GO" id="GO:0008270">
    <property type="term" value="F:zinc ion binding"/>
    <property type="evidence" value="ECO:0007669"/>
    <property type="project" value="UniProtKB-UniRule"/>
</dbReference>
<dbReference type="GO" id="GO:0003723">
    <property type="term" value="F:RNA binding"/>
    <property type="evidence" value="ECO:0007669"/>
    <property type="project" value="InterPro"/>
</dbReference>
<keyword evidence="1 3" id="KW-0963">Cytoplasm</keyword>
<dbReference type="PANTHER" id="PTHR12686:SF8">
    <property type="entry name" value="EXOSOME COMPLEX COMPONENT CSL4"/>
    <property type="match status" value="1"/>
</dbReference>
<comment type="similarity">
    <text evidence="3">Belongs to the CSL4 family.</text>
</comment>
<feature type="binding site" evidence="3">
    <location>
        <position position="167"/>
    </location>
    <ligand>
        <name>Zn(2+)</name>
        <dbReference type="ChEBI" id="CHEBI:29105"/>
    </ligand>
</feature>
<dbReference type="InterPro" id="IPR030850">
    <property type="entry name" value="Exosome_Csl4_arc"/>
</dbReference>
<comment type="subcellular location">
    <subcellularLocation>
        <location evidence="3">Cytoplasm</location>
    </subcellularLocation>
</comment>
<evidence type="ECO:0000256" key="3">
    <source>
        <dbReference type="HAMAP-Rule" id="MF_00975"/>
    </source>
</evidence>